<dbReference type="InterPro" id="IPR036709">
    <property type="entry name" value="Autotransporte_beta_dom_sf"/>
</dbReference>
<dbReference type="Proteomes" id="UP000197153">
    <property type="component" value="Chromosome 2"/>
</dbReference>
<name>A0A248JY04_9PROT</name>
<dbReference type="KEGG" id="nao:Y958_19290"/>
<evidence type="ECO:0000256" key="1">
    <source>
        <dbReference type="SAM" id="SignalP"/>
    </source>
</evidence>
<reference evidence="3 4" key="1">
    <citation type="submission" date="2017-06" db="EMBL/GenBank/DDBJ databases">
        <title>Complete genome sequence of Nitrospirillum amazonense strain CBAmC, an endophytic nitrogen-fixing and plant growth-promoting bacterium, isolated from sugarcane.</title>
        <authorList>
            <person name="Schwab S."/>
            <person name="dos Santos Teixeira K.R."/>
            <person name="Simoes Araujo J.L."/>
            <person name="Soares Vidal M."/>
            <person name="Borges de Freitas H.R."/>
            <person name="Rivello Crivelaro A.L."/>
            <person name="Bueno de Camargo Nunes A."/>
            <person name="dos Santos C.M."/>
            <person name="Palmeira da Silva Rosa D."/>
            <person name="da Silva Padilha D."/>
            <person name="da Silva E."/>
            <person name="Araujo Terra L."/>
            <person name="Soares Mendes V."/>
            <person name="Farinelli L."/>
            <person name="Magalhaes Cruz L."/>
            <person name="Baldani J.I."/>
        </authorList>
    </citation>
    <scope>NUCLEOTIDE SEQUENCE [LARGE SCALE GENOMIC DNA]</scope>
    <source>
        <strain evidence="3 4">CBAmC</strain>
    </source>
</reference>
<feature type="domain" description="Autotransporter" evidence="2">
    <location>
        <begin position="716"/>
        <end position="998"/>
    </location>
</feature>
<dbReference type="AlphaFoldDB" id="A0A248JY04"/>
<feature type="signal peptide" evidence="1">
    <location>
        <begin position="1"/>
        <end position="23"/>
    </location>
</feature>
<evidence type="ECO:0000313" key="3">
    <source>
        <dbReference type="EMBL" id="ASG23018.1"/>
    </source>
</evidence>
<dbReference type="PROSITE" id="PS51208">
    <property type="entry name" value="AUTOTRANSPORTER"/>
    <property type="match status" value="1"/>
</dbReference>
<protein>
    <recommendedName>
        <fullName evidence="2">Autotransporter domain-containing protein</fullName>
    </recommendedName>
</protein>
<dbReference type="SMART" id="SM00869">
    <property type="entry name" value="Autotransporter"/>
    <property type="match status" value="1"/>
</dbReference>
<gene>
    <name evidence="3" type="ORF">Y958_19290</name>
</gene>
<dbReference type="Gene3D" id="2.40.128.130">
    <property type="entry name" value="Autotransporter beta-domain"/>
    <property type="match status" value="1"/>
</dbReference>
<dbReference type="SUPFAM" id="SSF103515">
    <property type="entry name" value="Autotransporter"/>
    <property type="match status" value="1"/>
</dbReference>
<proteinExistence type="predicted"/>
<organism evidence="3 4">
    <name type="scientific">Nitrospirillum viridazoti CBAmc</name>
    <dbReference type="NCBI Taxonomy" id="1441467"/>
    <lineage>
        <taxon>Bacteria</taxon>
        <taxon>Pseudomonadati</taxon>
        <taxon>Pseudomonadota</taxon>
        <taxon>Alphaproteobacteria</taxon>
        <taxon>Rhodospirillales</taxon>
        <taxon>Azospirillaceae</taxon>
        <taxon>Nitrospirillum</taxon>
        <taxon>Nitrospirillum viridazoti</taxon>
    </lineage>
</organism>
<dbReference type="EMBL" id="CP022111">
    <property type="protein sequence ID" value="ASG23018.1"/>
    <property type="molecule type" value="Genomic_DNA"/>
</dbReference>
<dbReference type="RefSeq" id="WP_088873556.1">
    <property type="nucleotide sequence ID" value="NZ_CP022111.1"/>
</dbReference>
<accession>A0A248JY04</accession>
<evidence type="ECO:0000259" key="2">
    <source>
        <dbReference type="PROSITE" id="PS51208"/>
    </source>
</evidence>
<feature type="chain" id="PRO_5012399781" description="Autotransporter domain-containing protein" evidence="1">
    <location>
        <begin position="24"/>
        <end position="998"/>
    </location>
</feature>
<dbReference type="InterPro" id="IPR005546">
    <property type="entry name" value="Autotransporte_beta"/>
</dbReference>
<keyword evidence="1" id="KW-0732">Signal</keyword>
<sequence length="998" mass="100125">MKRLLAPVAAAPLCLAALTDLHAATTISDTRSSGVATSTTGDLTITGTVSPSSGTAVTLDSSNTVSSSGTISITGGDDTTGILVKAGNTGSVSVSGTLTLTDSSVSSTIPLTSAERRYGIWVSGDGVFTGAINTSATITVRGNDSAGILVASQMDGDLTMSGTVSVTGNNSYGIRTTATTGNIAISGTVSALGTGSVGVALDGVTQGEVSVSGSITSTGYLSTTRPTTTAGFAALTANDELQGGAAFRIASTSTGGLNLESTSSITSYGSAPAVVIGSANSEVELGVVPGDTHGLLLAGGIVANGVYDGFSTTGVQIGGLGGTVLVDGGINLTGTVTTVSYKADSTGLSVGSGATIPDNITVSGTISTTVSSQSSKATAISIASGANVNGLIISGTVAAYATGFAGATTAVGSNAVAIYDGSGTVTQITNSGTISATVTLSTDNTGITGTATALDLRANTVGVTITSSGTITGDILLGSGDATVDLTGGKVTGALSFGSGTNTLTIDGGAVYTGALTSDGTLAAAVTNGKLRDSSTSTITMRSLTVGSSGEIDFTADPVNNTNTLFNVSGAASLASGTKIGLIFKSKVTDSNSFTVIKASSLSVGSTDQSLLGDVSYWYKANIAADTTAGTVTVNVARRTAAEAGITVGAGAFNAVYGAFDKDTQIGQAFFNATSASTFGSLYEKMLPDYNGGPFQLLNRGMMALARTESDPTVAMKDERRGAWVQELGFAVSQNRGEGPGYNGNGVALMGGYEKSMENVGIVGLSSSYMITAVNDPDASNGNQVKGEVFTGGAYWRDRYGGLMASASLNAGYIRFSSKRVFTGTDDEGAAFERDANAHWSGYLGDAHFGLGYEQSLGFMFVRPTASLDYFVLSDGAHQESGGSDGFNLKIDERTGQQGNAEAALTFGTQLGGDFQWKPALTVGWKQVFGDGPGDTTASFAGGSSFTLMPQSVVGGGPIARITVQGGNRYSDIALELGGEDRRGFIGYDARFVSKFRF</sequence>
<dbReference type="Pfam" id="PF03797">
    <property type="entry name" value="Autotransporter"/>
    <property type="match status" value="1"/>
</dbReference>
<keyword evidence="4" id="KW-1185">Reference proteome</keyword>
<evidence type="ECO:0000313" key="4">
    <source>
        <dbReference type="Proteomes" id="UP000197153"/>
    </source>
</evidence>